<evidence type="ECO:0000256" key="3">
    <source>
        <dbReference type="ARBA" id="ARBA00022527"/>
    </source>
</evidence>
<comment type="caution">
    <text evidence="14">The sequence shown here is derived from an EMBL/GenBank/DDBJ whole genome shotgun (WGS) entry which is preliminary data.</text>
</comment>
<dbReference type="PROSITE" id="PS00107">
    <property type="entry name" value="PROTEIN_KINASE_ATP"/>
    <property type="match status" value="1"/>
</dbReference>
<dbReference type="SMART" id="SM00220">
    <property type="entry name" value="S_TKc"/>
    <property type="match status" value="1"/>
</dbReference>
<dbReference type="Gene3D" id="1.10.510.10">
    <property type="entry name" value="Transferase(Phosphotransferase) domain 1"/>
    <property type="match status" value="1"/>
</dbReference>
<dbReference type="Pfam" id="PF00069">
    <property type="entry name" value="Pkinase"/>
    <property type="match status" value="1"/>
</dbReference>
<dbReference type="InterPro" id="IPR011009">
    <property type="entry name" value="Kinase-like_dom_sf"/>
</dbReference>
<evidence type="ECO:0000256" key="8">
    <source>
        <dbReference type="ARBA" id="ARBA00047899"/>
    </source>
</evidence>
<feature type="compositionally biased region" description="Basic and acidic residues" evidence="11">
    <location>
        <begin position="472"/>
        <end position="485"/>
    </location>
</feature>
<keyword evidence="4" id="KW-0808">Transferase</keyword>
<dbReference type="EC" id="2.7.11.1" evidence="2"/>
<dbReference type="InterPro" id="IPR017441">
    <property type="entry name" value="Protein_kinase_ATP_BS"/>
</dbReference>
<evidence type="ECO:0000313" key="14">
    <source>
        <dbReference type="EMBL" id="CAF4533344.1"/>
    </source>
</evidence>
<evidence type="ECO:0000256" key="6">
    <source>
        <dbReference type="ARBA" id="ARBA00022777"/>
    </source>
</evidence>
<dbReference type="FunFam" id="1.10.510.10:FF:000219">
    <property type="entry name" value="Putative serine/threonine-protein kinase Nek4"/>
    <property type="match status" value="1"/>
</dbReference>
<comment type="catalytic activity">
    <reaction evidence="9">
        <text>L-seryl-[protein] + ATP = O-phospho-L-seryl-[protein] + ADP + H(+)</text>
        <dbReference type="Rhea" id="RHEA:17989"/>
        <dbReference type="Rhea" id="RHEA-COMP:9863"/>
        <dbReference type="Rhea" id="RHEA-COMP:11604"/>
        <dbReference type="ChEBI" id="CHEBI:15378"/>
        <dbReference type="ChEBI" id="CHEBI:29999"/>
        <dbReference type="ChEBI" id="CHEBI:30616"/>
        <dbReference type="ChEBI" id="CHEBI:83421"/>
        <dbReference type="ChEBI" id="CHEBI:456216"/>
        <dbReference type="EC" id="2.7.11.1"/>
    </reaction>
</comment>
<evidence type="ECO:0000256" key="9">
    <source>
        <dbReference type="ARBA" id="ARBA00048679"/>
    </source>
</evidence>
<feature type="compositionally biased region" description="Polar residues" evidence="11">
    <location>
        <begin position="332"/>
        <end position="344"/>
    </location>
</feature>
<feature type="compositionally biased region" description="Polar residues" evidence="11">
    <location>
        <begin position="456"/>
        <end position="471"/>
    </location>
</feature>
<dbReference type="EMBL" id="CAJOBS010000244">
    <property type="protein sequence ID" value="CAF4533344.1"/>
    <property type="molecule type" value="Genomic_DNA"/>
</dbReference>
<sequence length="685" mass="77743">MLSKKNALDSPAPDNDIDVNEKYTFLKKIGKGSYGEVWLVLPNSPLSIRSQSKQLVLKRLDLRPSANSPSQNDIESAEREAKLLSTLKHPNIVAYIESFCSNDGCLNIVMAYCEGGDLYTKLKEKKAKKESLAEDQLIEWFIQICMALQYIHEKNILHRDLKTQNIFLTKHDIVKVGDLGIARALESASEFATTIVGTPYYMSPEIFSQRPYGQKSDIWALGCCVYEMTTLEHAFNAKDINALVIKILREQTPQMSKKYSEPLIDIIKSMLKKNPDDRPTAKQILQNSYIKQHILRLLEKTKIKCPNPVNAKTRSKLSSSPVSSPSRPNSSAKTSPSRILFSNDSNPTPILPSHPPLPPSYSRPTSGVDANRSSPVADFLPPSEPSANDSRARRRQSRRTNQPLPANGQDKDLRLISKINPNYTLDRAKRDHKLKEHVKQNQQLSSDDDHDPSLVRQYNNDITQSTRSVESPQREMRPSSVELRKNSSRPSSSQPQPRITKSYDLNQGSVSTARLRRREFKTQSSSSEYSISFDSPSQTPTITLTNELSTPTLLVNFFDENEQKQEGENDINDFVLMLTSTLQLPTVNARRSDQLAFSGNDKDRTMSGRLNETSPIQQRYQQIRQQCLREISPNRFRRVFKIIENVSEPQMIPEMIAELGQDVYNRCSDLIFSLKFYEDNSLADQ</sequence>
<evidence type="ECO:0000313" key="15">
    <source>
        <dbReference type="Proteomes" id="UP000663838"/>
    </source>
</evidence>
<organism evidence="14 15">
    <name type="scientific">Rotaria socialis</name>
    <dbReference type="NCBI Taxonomy" id="392032"/>
    <lineage>
        <taxon>Eukaryota</taxon>
        <taxon>Metazoa</taxon>
        <taxon>Spiralia</taxon>
        <taxon>Gnathifera</taxon>
        <taxon>Rotifera</taxon>
        <taxon>Eurotatoria</taxon>
        <taxon>Bdelloidea</taxon>
        <taxon>Philodinida</taxon>
        <taxon>Philodinidae</taxon>
        <taxon>Rotaria</taxon>
    </lineage>
</organism>
<dbReference type="GO" id="GO:0005524">
    <property type="term" value="F:ATP binding"/>
    <property type="evidence" value="ECO:0007669"/>
    <property type="project" value="UniProtKB-UniRule"/>
</dbReference>
<protein>
    <recommendedName>
        <fullName evidence="2">non-specific serine/threonine protein kinase</fullName>
        <ecNumber evidence="2">2.7.11.1</ecNumber>
    </recommendedName>
</protein>
<evidence type="ECO:0000256" key="5">
    <source>
        <dbReference type="ARBA" id="ARBA00022741"/>
    </source>
</evidence>
<gene>
    <name evidence="13" type="ORF">KIK155_LOCUS4815</name>
    <name evidence="14" type="ORF">TOA249_LOCUS5894</name>
</gene>
<dbReference type="PANTHER" id="PTHR44899:SF7">
    <property type="entry name" value="NIMA-RELATED KINASE"/>
    <property type="match status" value="1"/>
</dbReference>
<feature type="region of interest" description="Disordered" evidence="11">
    <location>
        <begin position="306"/>
        <end position="416"/>
    </location>
</feature>
<accession>A0A820XM78</accession>
<keyword evidence="5 10" id="KW-0547">Nucleotide-binding</keyword>
<feature type="compositionally biased region" description="Low complexity" evidence="11">
    <location>
        <begin position="488"/>
        <end position="498"/>
    </location>
</feature>
<feature type="region of interest" description="Disordered" evidence="11">
    <location>
        <begin position="519"/>
        <end position="538"/>
    </location>
</feature>
<evidence type="ECO:0000256" key="1">
    <source>
        <dbReference type="ARBA" id="ARBA00010886"/>
    </source>
</evidence>
<keyword evidence="6" id="KW-0418">Kinase</keyword>
<feature type="compositionally biased region" description="Low complexity" evidence="11">
    <location>
        <begin position="316"/>
        <end position="331"/>
    </location>
</feature>
<evidence type="ECO:0000259" key="12">
    <source>
        <dbReference type="PROSITE" id="PS50011"/>
    </source>
</evidence>
<dbReference type="PANTHER" id="PTHR44899">
    <property type="entry name" value="CAMK FAMILY PROTEIN KINASE"/>
    <property type="match status" value="1"/>
</dbReference>
<feature type="binding site" evidence="10">
    <location>
        <position position="58"/>
    </location>
    <ligand>
        <name>ATP</name>
        <dbReference type="ChEBI" id="CHEBI:30616"/>
    </ligand>
</feature>
<evidence type="ECO:0000256" key="7">
    <source>
        <dbReference type="ARBA" id="ARBA00022840"/>
    </source>
</evidence>
<evidence type="ECO:0000256" key="2">
    <source>
        <dbReference type="ARBA" id="ARBA00012513"/>
    </source>
</evidence>
<dbReference type="Proteomes" id="UP000663838">
    <property type="component" value="Unassembled WGS sequence"/>
</dbReference>
<evidence type="ECO:0000256" key="10">
    <source>
        <dbReference type="PROSITE-ProRule" id="PRU10141"/>
    </source>
</evidence>
<dbReference type="Proteomes" id="UP000663865">
    <property type="component" value="Unassembled WGS sequence"/>
</dbReference>
<dbReference type="AlphaFoldDB" id="A0A820XM78"/>
<dbReference type="InterPro" id="IPR000719">
    <property type="entry name" value="Prot_kinase_dom"/>
</dbReference>
<dbReference type="InterPro" id="IPR051131">
    <property type="entry name" value="NEK_Ser/Thr_kinase_NIMA"/>
</dbReference>
<dbReference type="SUPFAM" id="SSF56112">
    <property type="entry name" value="Protein kinase-like (PK-like)"/>
    <property type="match status" value="1"/>
</dbReference>
<dbReference type="EMBL" id="CAJNYV010000525">
    <property type="protein sequence ID" value="CAF3364630.1"/>
    <property type="molecule type" value="Genomic_DNA"/>
</dbReference>
<feature type="compositionally biased region" description="Low complexity" evidence="11">
    <location>
        <begin position="524"/>
        <end position="537"/>
    </location>
</feature>
<dbReference type="PROSITE" id="PS50011">
    <property type="entry name" value="PROTEIN_KINASE_DOM"/>
    <property type="match status" value="1"/>
</dbReference>
<dbReference type="PROSITE" id="PS00108">
    <property type="entry name" value="PROTEIN_KINASE_ST"/>
    <property type="match status" value="1"/>
</dbReference>
<comment type="catalytic activity">
    <reaction evidence="8">
        <text>L-threonyl-[protein] + ATP = O-phospho-L-threonyl-[protein] + ADP + H(+)</text>
        <dbReference type="Rhea" id="RHEA:46608"/>
        <dbReference type="Rhea" id="RHEA-COMP:11060"/>
        <dbReference type="Rhea" id="RHEA-COMP:11605"/>
        <dbReference type="ChEBI" id="CHEBI:15378"/>
        <dbReference type="ChEBI" id="CHEBI:30013"/>
        <dbReference type="ChEBI" id="CHEBI:30616"/>
        <dbReference type="ChEBI" id="CHEBI:61977"/>
        <dbReference type="ChEBI" id="CHEBI:456216"/>
        <dbReference type="EC" id="2.7.11.1"/>
    </reaction>
</comment>
<proteinExistence type="inferred from homology"/>
<dbReference type="InterPro" id="IPR008271">
    <property type="entry name" value="Ser/Thr_kinase_AS"/>
</dbReference>
<dbReference type="GO" id="GO:0004674">
    <property type="term" value="F:protein serine/threonine kinase activity"/>
    <property type="evidence" value="ECO:0007669"/>
    <property type="project" value="UniProtKB-KW"/>
</dbReference>
<evidence type="ECO:0000256" key="11">
    <source>
        <dbReference type="SAM" id="MobiDB-lite"/>
    </source>
</evidence>
<keyword evidence="7 10" id="KW-0067">ATP-binding</keyword>
<name>A0A820XM78_9BILA</name>
<dbReference type="Gene3D" id="3.30.200.20">
    <property type="entry name" value="Phosphorylase Kinase, domain 1"/>
    <property type="match status" value="1"/>
</dbReference>
<keyword evidence="3" id="KW-0723">Serine/threonine-protein kinase</keyword>
<comment type="similarity">
    <text evidence="1">Belongs to the protein kinase superfamily. NEK Ser/Thr protein kinase family. NIMA subfamily.</text>
</comment>
<feature type="compositionally biased region" description="Pro residues" evidence="11">
    <location>
        <begin position="349"/>
        <end position="361"/>
    </location>
</feature>
<reference evidence="14" key="1">
    <citation type="submission" date="2021-02" db="EMBL/GenBank/DDBJ databases">
        <authorList>
            <person name="Nowell W R."/>
        </authorList>
    </citation>
    <scope>NUCLEOTIDE SEQUENCE</scope>
</reference>
<feature type="region of interest" description="Disordered" evidence="11">
    <location>
        <begin position="434"/>
        <end position="511"/>
    </location>
</feature>
<feature type="domain" description="Protein kinase" evidence="12">
    <location>
        <begin position="23"/>
        <end position="290"/>
    </location>
</feature>
<dbReference type="CDD" id="cd08215">
    <property type="entry name" value="STKc_Nek"/>
    <property type="match status" value="1"/>
</dbReference>
<evidence type="ECO:0000313" key="13">
    <source>
        <dbReference type="EMBL" id="CAF3364630.1"/>
    </source>
</evidence>
<evidence type="ECO:0000256" key="4">
    <source>
        <dbReference type="ARBA" id="ARBA00022679"/>
    </source>
</evidence>